<protein>
    <recommendedName>
        <fullName evidence="7">FAD/NAD(P)-binding domain-containing protein</fullName>
    </recommendedName>
</protein>
<keyword evidence="3" id="KW-0285">Flavoprotein</keyword>
<evidence type="ECO:0000256" key="5">
    <source>
        <dbReference type="ARBA" id="ARBA00022857"/>
    </source>
</evidence>
<dbReference type="AlphaFoldDB" id="A0A382IAV5"/>
<proteinExistence type="inferred from homology"/>
<dbReference type="Gene3D" id="3.50.50.60">
    <property type="entry name" value="FAD/NAD(P)-binding domain"/>
    <property type="match status" value="1"/>
</dbReference>
<dbReference type="PANTHER" id="PTHR48467:SF1">
    <property type="entry name" value="GLUTAMATE SYNTHASE 1 [NADH], CHLOROPLASTIC-LIKE"/>
    <property type="match status" value="1"/>
</dbReference>
<feature type="domain" description="FAD/NAD(P)-binding" evidence="7">
    <location>
        <begin position="4"/>
        <end position="166"/>
    </location>
</feature>
<keyword evidence="5" id="KW-0521">NADP</keyword>
<reference evidence="8" key="1">
    <citation type="submission" date="2018-05" db="EMBL/GenBank/DDBJ databases">
        <authorList>
            <person name="Lanie J.A."/>
            <person name="Ng W.-L."/>
            <person name="Kazmierczak K.M."/>
            <person name="Andrzejewski T.M."/>
            <person name="Davidsen T.M."/>
            <person name="Wayne K.J."/>
            <person name="Tettelin H."/>
            <person name="Glass J.I."/>
            <person name="Rusch D."/>
            <person name="Podicherti R."/>
            <person name="Tsui H.-C.T."/>
            <person name="Winkler M.E."/>
        </authorList>
    </citation>
    <scope>NUCLEOTIDE SEQUENCE</scope>
</reference>
<evidence type="ECO:0000259" key="7">
    <source>
        <dbReference type="Pfam" id="PF07992"/>
    </source>
</evidence>
<gene>
    <name evidence="8" type="ORF">METZ01_LOCUS249221</name>
</gene>
<dbReference type="SUPFAM" id="SSF51971">
    <property type="entry name" value="Nucleotide-binding domain"/>
    <property type="match status" value="1"/>
</dbReference>
<dbReference type="InterPro" id="IPR036188">
    <property type="entry name" value="FAD/NAD-bd_sf"/>
</dbReference>
<evidence type="ECO:0000256" key="4">
    <source>
        <dbReference type="ARBA" id="ARBA00022827"/>
    </source>
</evidence>
<keyword evidence="4" id="KW-0274">FAD</keyword>
<evidence type="ECO:0000256" key="2">
    <source>
        <dbReference type="ARBA" id="ARBA00008312"/>
    </source>
</evidence>
<dbReference type="PRINTS" id="PR00419">
    <property type="entry name" value="ADXRDTASE"/>
</dbReference>
<dbReference type="InterPro" id="IPR055275">
    <property type="entry name" value="Ferredox_Rdtase"/>
</dbReference>
<evidence type="ECO:0000256" key="1">
    <source>
        <dbReference type="ARBA" id="ARBA00001974"/>
    </source>
</evidence>
<organism evidence="8">
    <name type="scientific">marine metagenome</name>
    <dbReference type="NCBI Taxonomy" id="408172"/>
    <lineage>
        <taxon>unclassified sequences</taxon>
        <taxon>metagenomes</taxon>
        <taxon>ecological metagenomes</taxon>
    </lineage>
</organism>
<dbReference type="InterPro" id="IPR023753">
    <property type="entry name" value="FAD/NAD-binding_dom"/>
</dbReference>
<feature type="non-terminal residue" evidence="8">
    <location>
        <position position="393"/>
    </location>
</feature>
<keyword evidence="6" id="KW-0560">Oxidoreductase</keyword>
<evidence type="ECO:0000313" key="8">
    <source>
        <dbReference type="EMBL" id="SVB96367.1"/>
    </source>
</evidence>
<accession>A0A382IAV5</accession>
<dbReference type="PANTHER" id="PTHR48467">
    <property type="entry name" value="GLUTAMATE SYNTHASE 1 [NADH], CHLOROPLASTIC-LIKE"/>
    <property type="match status" value="1"/>
</dbReference>
<dbReference type="InterPro" id="IPR021163">
    <property type="entry name" value="Ferredox_Rdtase_adrenod"/>
</dbReference>
<dbReference type="EMBL" id="UINC01066056">
    <property type="protein sequence ID" value="SVB96367.1"/>
    <property type="molecule type" value="Genomic_DNA"/>
</dbReference>
<name>A0A382IAV5_9ZZZZ</name>
<comment type="cofactor">
    <cofactor evidence="1">
        <name>FAD</name>
        <dbReference type="ChEBI" id="CHEBI:57692"/>
    </cofactor>
</comment>
<evidence type="ECO:0000256" key="3">
    <source>
        <dbReference type="ARBA" id="ARBA00022630"/>
    </source>
</evidence>
<dbReference type="Gene3D" id="3.40.50.720">
    <property type="entry name" value="NAD(P)-binding Rossmann-like Domain"/>
    <property type="match status" value="1"/>
</dbReference>
<comment type="similarity">
    <text evidence="2">Belongs to the ferredoxin--NADP reductase type 1 family.</text>
</comment>
<sequence>MTIKIAIIGSGPSAFYSAQSILKLNQDCEIDILDKLFSPFGLVRYGVAPDHQKTKNVIRVFDRILYQEQVQFFGCIDVGKTISIEKLKSFYDAIIIATGMAIDRPLSIKGDNKLGCYGAAEFVGWYNGHPNYKDLNPQLDNDTAVIIGNGNVAIDCARVLAKNNKEMEESDITEYSAKTIIESPIKKIYIIGRRGPLDAKFTTVEIREMGELLDCNSVLSNGTLSQIPLSKNLEEIEKQYKILTSFPELDSLDESERKPKTVEFKFYAKPVEILGDEKVNGIRFEINHLNDKNIVEGTGKTFKINTRLIISAIGYYGEKIDGIPFDEKSGKIINNNNIIDDNLYAAGWIARGPTGVIGTNKHDGDRVAKNIIDKITPNNKVGRSGLQNYLNEN</sequence>
<dbReference type="GO" id="GO:0016491">
    <property type="term" value="F:oxidoreductase activity"/>
    <property type="evidence" value="ECO:0007669"/>
    <property type="project" value="UniProtKB-KW"/>
</dbReference>
<evidence type="ECO:0000256" key="6">
    <source>
        <dbReference type="ARBA" id="ARBA00023002"/>
    </source>
</evidence>
<dbReference type="Pfam" id="PF07992">
    <property type="entry name" value="Pyr_redox_2"/>
    <property type="match status" value="1"/>
</dbReference>
<dbReference type="PIRSF" id="PIRSF000362">
    <property type="entry name" value="FNR"/>
    <property type="match status" value="1"/>
</dbReference>